<dbReference type="EMBL" id="MPOG01000007">
    <property type="protein sequence ID" value="OOH96808.1"/>
    <property type="molecule type" value="Genomic_DNA"/>
</dbReference>
<dbReference type="OrthoDB" id="1273486at2"/>
<evidence type="ECO:0000256" key="2">
    <source>
        <dbReference type="SAM" id="Phobius"/>
    </source>
</evidence>
<comment type="caution">
    <text evidence="3">The sequence shown here is derived from an EMBL/GenBank/DDBJ whole genome shotgun (WGS) entry which is preliminary data.</text>
</comment>
<evidence type="ECO:0000313" key="4">
    <source>
        <dbReference type="Proteomes" id="UP000188947"/>
    </source>
</evidence>
<sequence>MISSGQEKLNRKDVSKGVWKFIFSFAILSGVSFLSVFLFFKSSEYQKDNIQKEVENYKNILNKNELLQSRMESILNKMGMMANGKVQSENFLRDNIVEDIHDCKNIMGKDSIKEFKQYASLLRNIKEMVSLKDRLISASLEEQVALRNLQECQGRLNVVTSNLMNSAPKVKPMPRKR</sequence>
<evidence type="ECO:0000313" key="3">
    <source>
        <dbReference type="EMBL" id="OOH96808.1"/>
    </source>
</evidence>
<dbReference type="AlphaFoldDB" id="A0A1V3U2E6"/>
<reference evidence="3 4" key="1">
    <citation type="submission" date="2016-11" db="EMBL/GenBank/DDBJ databases">
        <title>Genome sequence and comparative genomic analysis of clinical strain Elizabethkingia meningoseptica 61421 PRCM.</title>
        <authorList>
            <person name="Wang M."/>
            <person name="Hu S."/>
            <person name="Cao L."/>
            <person name="Jiang T."/>
            <person name="Zhou Y."/>
            <person name="Ming D."/>
        </authorList>
    </citation>
    <scope>NUCLEOTIDE SEQUENCE [LARGE SCALE GENOMIC DNA]</scope>
    <source>
        <strain evidence="3 4">61421 PRCM</strain>
    </source>
</reference>
<name>A0A1V3U2E6_ELIME</name>
<evidence type="ECO:0000256" key="1">
    <source>
        <dbReference type="SAM" id="Coils"/>
    </source>
</evidence>
<keyword evidence="2" id="KW-0472">Membrane</keyword>
<keyword evidence="4" id="KW-1185">Reference proteome</keyword>
<keyword evidence="1" id="KW-0175">Coiled coil</keyword>
<dbReference type="Proteomes" id="UP000188947">
    <property type="component" value="Unassembled WGS sequence"/>
</dbReference>
<protein>
    <recommendedName>
        <fullName evidence="5">Type VI secretion system transmembrane protein TssO</fullName>
    </recommendedName>
</protein>
<feature type="transmembrane region" description="Helical" evidence="2">
    <location>
        <begin position="21"/>
        <end position="40"/>
    </location>
</feature>
<dbReference type="eggNOG" id="ENOG5032SPP">
    <property type="taxonomic scope" value="Bacteria"/>
</dbReference>
<dbReference type="KEGG" id="emg:BBD33_13890"/>
<dbReference type="STRING" id="238.BBD35_16145"/>
<evidence type="ECO:0008006" key="5">
    <source>
        <dbReference type="Google" id="ProtNLM"/>
    </source>
</evidence>
<accession>A0A1V3U2E6</accession>
<dbReference type="RefSeq" id="WP_016199736.1">
    <property type="nucleotide sequence ID" value="NZ_CP014338.1"/>
</dbReference>
<keyword evidence="2" id="KW-0812">Transmembrane</keyword>
<keyword evidence="2" id="KW-1133">Transmembrane helix</keyword>
<dbReference type="Pfam" id="PF17561">
    <property type="entry name" value="TssO"/>
    <property type="match status" value="1"/>
</dbReference>
<gene>
    <name evidence="3" type="ORF">BMF97_05965</name>
</gene>
<organism evidence="3 4">
    <name type="scientific">Elizabethkingia meningoseptica</name>
    <name type="common">Chryseobacterium meningosepticum</name>
    <dbReference type="NCBI Taxonomy" id="238"/>
    <lineage>
        <taxon>Bacteria</taxon>
        <taxon>Pseudomonadati</taxon>
        <taxon>Bacteroidota</taxon>
        <taxon>Flavobacteriia</taxon>
        <taxon>Flavobacteriales</taxon>
        <taxon>Weeksellaceae</taxon>
        <taxon>Elizabethkingia</taxon>
    </lineage>
</organism>
<feature type="coiled-coil region" evidence="1">
    <location>
        <begin position="47"/>
        <end position="77"/>
    </location>
</feature>
<dbReference type="GeneID" id="48545327"/>
<proteinExistence type="predicted"/>
<dbReference type="InterPro" id="IPR039449">
    <property type="entry name" value="TssO"/>
</dbReference>